<evidence type="ECO:0000313" key="2">
    <source>
        <dbReference type="EMBL" id="NJB90512.1"/>
    </source>
</evidence>
<reference evidence="2 3" key="1">
    <citation type="submission" date="2020-03" db="EMBL/GenBank/DDBJ databases">
        <title>Genomic Encyclopedia of Type Strains, Phase IV (KMG-IV): sequencing the most valuable type-strain genomes for metagenomic binning, comparative biology and taxonomic classification.</title>
        <authorList>
            <person name="Goeker M."/>
        </authorList>
    </citation>
    <scope>NUCLEOTIDE SEQUENCE [LARGE SCALE GENOMIC DNA]</scope>
    <source>
        <strain evidence="2 3">DSM 25229</strain>
    </source>
</reference>
<dbReference type="InterPro" id="IPR003779">
    <property type="entry name" value="CMD-like"/>
</dbReference>
<keyword evidence="3" id="KW-1185">Reference proteome</keyword>
<gene>
    <name evidence="2" type="ORF">GGR90_002706</name>
</gene>
<keyword evidence="2" id="KW-0560">Oxidoreductase</keyword>
<organism evidence="2 3">
    <name type="scientific">Sphingopyxis italica</name>
    <dbReference type="NCBI Taxonomy" id="1129133"/>
    <lineage>
        <taxon>Bacteria</taxon>
        <taxon>Pseudomonadati</taxon>
        <taxon>Pseudomonadota</taxon>
        <taxon>Alphaproteobacteria</taxon>
        <taxon>Sphingomonadales</taxon>
        <taxon>Sphingomonadaceae</taxon>
        <taxon>Sphingopyxis</taxon>
    </lineage>
</organism>
<protein>
    <submittedName>
        <fullName evidence="2">Alkylhydroperoxidase family enzyme</fullName>
    </submittedName>
</protein>
<dbReference type="Gene3D" id="1.20.1290.10">
    <property type="entry name" value="AhpD-like"/>
    <property type="match status" value="1"/>
</dbReference>
<comment type="caution">
    <text evidence="2">The sequence shown here is derived from an EMBL/GenBank/DDBJ whole genome shotgun (WGS) entry which is preliminary data.</text>
</comment>
<dbReference type="SUPFAM" id="SSF69118">
    <property type="entry name" value="AhpD-like"/>
    <property type="match status" value="1"/>
</dbReference>
<proteinExistence type="predicted"/>
<dbReference type="GO" id="GO:0051920">
    <property type="term" value="F:peroxiredoxin activity"/>
    <property type="evidence" value="ECO:0007669"/>
    <property type="project" value="InterPro"/>
</dbReference>
<keyword evidence="2" id="KW-0575">Peroxidase</keyword>
<evidence type="ECO:0000259" key="1">
    <source>
        <dbReference type="Pfam" id="PF02627"/>
    </source>
</evidence>
<name>A0A7X6BA57_9SPHN</name>
<feature type="domain" description="Carboxymuconolactone decarboxylase-like" evidence="1">
    <location>
        <begin position="55"/>
        <end position="138"/>
    </location>
</feature>
<accession>A0A7X6BA57</accession>
<dbReference type="InterPro" id="IPR029032">
    <property type="entry name" value="AhpD-like"/>
</dbReference>
<dbReference type="Proteomes" id="UP000535078">
    <property type="component" value="Unassembled WGS sequence"/>
</dbReference>
<dbReference type="AlphaFoldDB" id="A0A7X6BA57"/>
<sequence>MRLNKPRIEPVDLDRLDADQRAALEPFLAAGPNGQGGKVGGGKILNIFRTLAHAPKALTAFLGWGNYILSKRSALSPRDRELVILRTGYNCRSGYEWTQHKRIGLDCGLSEDEIARIKAGADAADWSGLDRAMLRATDELTADHFVTDTTWAALAPLGDKGRMDLVMTVGQYTQVSMILNSFGIQVEDGWTVDPDLKA</sequence>
<dbReference type="PANTHER" id="PTHR34846">
    <property type="entry name" value="4-CARBOXYMUCONOLACTONE DECARBOXYLASE FAMILY PROTEIN (AFU_ORTHOLOGUE AFUA_6G11590)"/>
    <property type="match status" value="1"/>
</dbReference>
<dbReference type="RefSeq" id="WP_167921947.1">
    <property type="nucleotide sequence ID" value="NZ_JAATIT010000003.1"/>
</dbReference>
<dbReference type="EMBL" id="JAATIT010000003">
    <property type="protein sequence ID" value="NJB90512.1"/>
    <property type="molecule type" value="Genomic_DNA"/>
</dbReference>
<dbReference type="Pfam" id="PF02627">
    <property type="entry name" value="CMD"/>
    <property type="match status" value="1"/>
</dbReference>
<dbReference type="PANTHER" id="PTHR34846:SF5">
    <property type="entry name" value="CARBOXYMUCONOLACTONE DECARBOXYLASE-LIKE DOMAIN-CONTAINING PROTEIN"/>
    <property type="match status" value="1"/>
</dbReference>
<evidence type="ECO:0000313" key="3">
    <source>
        <dbReference type="Proteomes" id="UP000535078"/>
    </source>
</evidence>